<dbReference type="Proteomes" id="UP001172708">
    <property type="component" value="Unassembled WGS sequence"/>
</dbReference>
<evidence type="ECO:0000313" key="2">
    <source>
        <dbReference type="EMBL" id="MDN4481269.1"/>
    </source>
</evidence>
<dbReference type="RefSeq" id="WP_301142840.1">
    <property type="nucleotide sequence ID" value="NZ_JAUHQA010000001.1"/>
</dbReference>
<dbReference type="Pfam" id="PF02661">
    <property type="entry name" value="Fic"/>
    <property type="match status" value="1"/>
</dbReference>
<feature type="domain" description="Fido" evidence="1">
    <location>
        <begin position="5"/>
        <end position="119"/>
    </location>
</feature>
<dbReference type="Gene3D" id="1.20.120.1870">
    <property type="entry name" value="Fic/DOC protein, Fido domain"/>
    <property type="match status" value="1"/>
</dbReference>
<dbReference type="InterPro" id="IPR053737">
    <property type="entry name" value="Type_II_TA_Toxin"/>
</dbReference>
<sequence length="122" mass="13295">MTRFLALEELLDLCRDLHVGPVRDIGLLDASAQRPQTTLMGADAYPTIEMKAAALLHSIVANQPLGDGNKRLGWHALTVFLALNGRNVTLTLDEAFDLTMAVASGDLRDVEDIAARLRTEAR</sequence>
<dbReference type="InterPro" id="IPR003812">
    <property type="entry name" value="Fido"/>
</dbReference>
<name>A0ABT8GIQ7_9MICO</name>
<dbReference type="PANTHER" id="PTHR39426:SF1">
    <property type="entry name" value="HOMOLOGY TO DEATH-ON-CURING PROTEIN OF PHAGE P1"/>
    <property type="match status" value="1"/>
</dbReference>
<comment type="caution">
    <text evidence="2">The sequence shown here is derived from an EMBL/GenBank/DDBJ whole genome shotgun (WGS) entry which is preliminary data.</text>
</comment>
<evidence type="ECO:0000313" key="3">
    <source>
        <dbReference type="Proteomes" id="UP001172708"/>
    </source>
</evidence>
<dbReference type="InterPro" id="IPR006440">
    <property type="entry name" value="Doc"/>
</dbReference>
<dbReference type="NCBIfam" id="TIGR01550">
    <property type="entry name" value="DOC_P1"/>
    <property type="match status" value="1"/>
</dbReference>
<proteinExistence type="predicted"/>
<dbReference type="PANTHER" id="PTHR39426">
    <property type="entry name" value="HOMOLOGY TO DEATH-ON-CURING PROTEIN OF PHAGE P1"/>
    <property type="match status" value="1"/>
</dbReference>
<gene>
    <name evidence="2" type="ORF">QQX02_10065</name>
</gene>
<organism evidence="2 3">
    <name type="scientific">Demequina muriae</name>
    <dbReference type="NCBI Taxonomy" id="3051664"/>
    <lineage>
        <taxon>Bacteria</taxon>
        <taxon>Bacillati</taxon>
        <taxon>Actinomycetota</taxon>
        <taxon>Actinomycetes</taxon>
        <taxon>Micrococcales</taxon>
        <taxon>Demequinaceae</taxon>
        <taxon>Demequina</taxon>
    </lineage>
</organism>
<reference evidence="2" key="1">
    <citation type="submission" date="2023-06" db="EMBL/GenBank/DDBJ databases">
        <title>Egi l300058.</title>
        <authorList>
            <person name="Gao L."/>
            <person name="Fang B.-Z."/>
            <person name="Li W.-J."/>
        </authorList>
    </citation>
    <scope>NUCLEOTIDE SEQUENCE</scope>
    <source>
        <strain evidence="2">EGI L300058</strain>
    </source>
</reference>
<dbReference type="PROSITE" id="PS51459">
    <property type="entry name" value="FIDO"/>
    <property type="match status" value="1"/>
</dbReference>
<protein>
    <submittedName>
        <fullName evidence="2">Type II toxin-antitoxin system death-on-curing family toxin</fullName>
    </submittedName>
</protein>
<evidence type="ECO:0000259" key="1">
    <source>
        <dbReference type="PROSITE" id="PS51459"/>
    </source>
</evidence>
<keyword evidence="3" id="KW-1185">Reference proteome</keyword>
<accession>A0ABT8GIQ7</accession>
<dbReference type="EMBL" id="JAUHQA010000001">
    <property type="protein sequence ID" value="MDN4481269.1"/>
    <property type="molecule type" value="Genomic_DNA"/>
</dbReference>